<reference evidence="1 2" key="1">
    <citation type="submission" date="2013-09" db="EMBL/GenBank/DDBJ databases">
        <title>Biodegradation of hydrocarbons in the deep terrestrial subsurface : characterization of a microbial consortium composed of two Desulfotomaculum species originating from a deep geological formation.</title>
        <authorList>
            <person name="Aullo T."/>
            <person name="Berlendis S."/>
            <person name="Lascourreges J.-F."/>
            <person name="Dessort D."/>
            <person name="Saint-Laurent S."/>
            <person name="Schraauwers B."/>
            <person name="Mas J."/>
            <person name="Magot M."/>
            <person name="Ranchou-Peyruse A."/>
        </authorList>
    </citation>
    <scope>NUCLEOTIDE SEQUENCE [LARGE SCALE GENOMIC DNA]</scope>
    <source>
        <strain evidence="1 2">Bs107</strain>
    </source>
</reference>
<evidence type="ECO:0008006" key="3">
    <source>
        <dbReference type="Google" id="ProtNLM"/>
    </source>
</evidence>
<dbReference type="EMBL" id="AWQQ01000124">
    <property type="protein sequence ID" value="PHJ36987.1"/>
    <property type="molecule type" value="Genomic_DNA"/>
</dbReference>
<name>A0A2C6M492_9FIRM</name>
<dbReference type="Proteomes" id="UP000222564">
    <property type="component" value="Unassembled WGS sequence"/>
</dbReference>
<accession>A0A2C6M492</accession>
<dbReference type="InterPro" id="IPR008764">
    <property type="entry name" value="Peptidase_U57"/>
</dbReference>
<evidence type="ECO:0000313" key="2">
    <source>
        <dbReference type="Proteomes" id="UP000222564"/>
    </source>
</evidence>
<protein>
    <recommendedName>
        <fullName evidence="3">YabG peptidase U57</fullName>
    </recommendedName>
</protein>
<comment type="caution">
    <text evidence="1">The sequence shown here is derived from an EMBL/GenBank/DDBJ whole genome shotgun (WGS) entry which is preliminary data.</text>
</comment>
<organism evidence="1 2">
    <name type="scientific">Desulforamulus profundi</name>
    <dbReference type="NCBI Taxonomy" id="1383067"/>
    <lineage>
        <taxon>Bacteria</taxon>
        <taxon>Bacillati</taxon>
        <taxon>Bacillota</taxon>
        <taxon>Clostridia</taxon>
        <taxon>Eubacteriales</taxon>
        <taxon>Peptococcaceae</taxon>
        <taxon>Desulforamulus</taxon>
    </lineage>
</organism>
<proteinExistence type="predicted"/>
<dbReference type="AlphaFoldDB" id="A0A2C6M492"/>
<sequence length="86" mass="9468">MVKIGDIVTRKIYGEDMQFCVLGFYTNQQTGEKVAILALLDPNLIVEASVQELNPVSARKLFALTQTSFIKPPGRGGFVLPGKKKE</sequence>
<dbReference type="Pfam" id="PF05582">
    <property type="entry name" value="Peptidase_U57"/>
    <property type="match status" value="1"/>
</dbReference>
<keyword evidence="2" id="KW-1185">Reference proteome</keyword>
<gene>
    <name evidence="1" type="ORF">P378_19075</name>
</gene>
<evidence type="ECO:0000313" key="1">
    <source>
        <dbReference type="EMBL" id="PHJ36987.1"/>
    </source>
</evidence>